<dbReference type="GO" id="GO:0009253">
    <property type="term" value="P:peptidoglycan catabolic process"/>
    <property type="evidence" value="ECO:0007669"/>
    <property type="project" value="InterPro"/>
</dbReference>
<evidence type="ECO:0000313" key="8">
    <source>
        <dbReference type="EMBL" id="ODV53301.1"/>
    </source>
</evidence>
<evidence type="ECO:0000256" key="4">
    <source>
        <dbReference type="ARBA" id="ARBA00023316"/>
    </source>
</evidence>
<dbReference type="InterPro" id="IPR051206">
    <property type="entry name" value="NAMLAA_amidase_2"/>
</dbReference>
<evidence type="ECO:0000256" key="3">
    <source>
        <dbReference type="ARBA" id="ARBA00022801"/>
    </source>
</evidence>
<evidence type="ECO:0000256" key="6">
    <source>
        <dbReference type="ARBA" id="ARBA00032390"/>
    </source>
</evidence>
<dbReference type="SMART" id="SM00644">
    <property type="entry name" value="Ami_2"/>
    <property type="match status" value="1"/>
</dbReference>
<reference evidence="8 9" key="1">
    <citation type="submission" date="2016-09" db="EMBL/GenBank/DDBJ databases">
        <title>Draft genome sequence of the soil isolate, Lysinibacillus fusiformis M5, a potential hypoxanthine producer.</title>
        <authorList>
            <person name="Gallegos-Monterrosa R."/>
            <person name="Maroti G."/>
            <person name="Balint B."/>
            <person name="Kovacs A.T."/>
        </authorList>
    </citation>
    <scope>NUCLEOTIDE SEQUENCE [LARGE SCALE GENOMIC DNA]</scope>
    <source>
        <strain evidence="8 9">M5</strain>
    </source>
</reference>
<keyword evidence="3" id="KW-0378">Hydrolase</keyword>
<proteinExistence type="predicted"/>
<accession>A0A1E4QYL8</accession>
<evidence type="ECO:0000313" key="9">
    <source>
        <dbReference type="Proteomes" id="UP000094784"/>
    </source>
</evidence>
<evidence type="ECO:0000256" key="1">
    <source>
        <dbReference type="ARBA" id="ARBA00001561"/>
    </source>
</evidence>
<comment type="catalytic activity">
    <reaction evidence="1">
        <text>Hydrolyzes the link between N-acetylmuramoyl residues and L-amino acid residues in certain cell-wall glycopeptides.</text>
        <dbReference type="EC" id="3.5.1.28"/>
    </reaction>
</comment>
<dbReference type="RefSeq" id="WP_069483542.1">
    <property type="nucleotide sequence ID" value="NZ_KV766183.1"/>
</dbReference>
<comment type="caution">
    <text evidence="8">The sequence shown here is derived from an EMBL/GenBank/DDBJ whole genome shotgun (WGS) entry which is preliminary data.</text>
</comment>
<dbReference type="GO" id="GO:0071555">
    <property type="term" value="P:cell wall organization"/>
    <property type="evidence" value="ECO:0007669"/>
    <property type="project" value="UniProtKB-KW"/>
</dbReference>
<dbReference type="EMBL" id="MECQ01000008">
    <property type="protein sequence ID" value="ODV53301.1"/>
    <property type="molecule type" value="Genomic_DNA"/>
</dbReference>
<dbReference type="GO" id="GO:0008745">
    <property type="term" value="F:N-acetylmuramoyl-L-alanine amidase activity"/>
    <property type="evidence" value="ECO:0007669"/>
    <property type="project" value="UniProtKB-EC"/>
</dbReference>
<protein>
    <recommendedName>
        <fullName evidence="2">N-acetylmuramoyl-L-alanine amidase</fullName>
        <ecNumber evidence="2">3.5.1.28</ecNumber>
    </recommendedName>
    <alternativeName>
        <fullName evidence="6">Autolysin</fullName>
    </alternativeName>
    <alternativeName>
        <fullName evidence="5">Cell wall hydrolase</fullName>
    </alternativeName>
</protein>
<dbReference type="Gene3D" id="2.30.30.40">
    <property type="entry name" value="SH3 Domains"/>
    <property type="match status" value="2"/>
</dbReference>
<keyword evidence="4" id="KW-0961">Cell wall biogenesis/degradation</keyword>
<evidence type="ECO:0000256" key="5">
    <source>
        <dbReference type="ARBA" id="ARBA00030881"/>
    </source>
</evidence>
<dbReference type="AlphaFoldDB" id="A0A1E4QYL8"/>
<dbReference type="PANTHER" id="PTHR30417">
    <property type="entry name" value="N-ACETYLMURAMOYL-L-ALANINE AMIDASE AMID"/>
    <property type="match status" value="1"/>
</dbReference>
<dbReference type="Gene3D" id="3.40.80.10">
    <property type="entry name" value="Peptidoglycan recognition protein-like"/>
    <property type="match status" value="1"/>
</dbReference>
<dbReference type="GO" id="GO:0009254">
    <property type="term" value="P:peptidoglycan turnover"/>
    <property type="evidence" value="ECO:0007669"/>
    <property type="project" value="TreeGrafter"/>
</dbReference>
<dbReference type="OrthoDB" id="9794294at2"/>
<evidence type="ECO:0000259" key="7">
    <source>
        <dbReference type="SMART" id="SM00644"/>
    </source>
</evidence>
<organism evidence="8 9">
    <name type="scientific">Lysinibacillus fusiformis</name>
    <dbReference type="NCBI Taxonomy" id="28031"/>
    <lineage>
        <taxon>Bacteria</taxon>
        <taxon>Bacillati</taxon>
        <taxon>Bacillota</taxon>
        <taxon>Bacilli</taxon>
        <taxon>Bacillales</taxon>
        <taxon>Bacillaceae</taxon>
        <taxon>Lysinibacillus</taxon>
    </lineage>
</organism>
<dbReference type="Pfam" id="PF01510">
    <property type="entry name" value="Amidase_2"/>
    <property type="match status" value="1"/>
</dbReference>
<dbReference type="SUPFAM" id="SSF55846">
    <property type="entry name" value="N-acetylmuramoyl-L-alanine amidase-like"/>
    <property type="match status" value="1"/>
</dbReference>
<dbReference type="CDD" id="cd06583">
    <property type="entry name" value="PGRP"/>
    <property type="match status" value="1"/>
</dbReference>
<dbReference type="InterPro" id="IPR036505">
    <property type="entry name" value="Amidase/PGRP_sf"/>
</dbReference>
<feature type="domain" description="N-acetylmuramoyl-L-alanine amidase" evidence="7">
    <location>
        <begin position="14"/>
        <end position="172"/>
    </location>
</feature>
<sequence length="344" mass="38558">MAFKMKYSIGTDYLPKGTSRRSGIKVNKVHFIVLHDVGNDGYNKTTEHRNGTTARGNINYYKNSPNEFASAHTFIDDKEILECIPVITGTPEKAWHVLYNKTVDNQIYGVDANDAAIGVELCYYPEDKARSIKAYQKYIWYCAYLAFYFGLDPLKCFSGHEKLDPGRKADPSNGLKWINKTTEQCIKDIIAEYNECTGKSDSIAQSSPQTAPSSEVIGIATVKVASLNVRTEARFNAPIVKTIRKGQAYKVFEKKNGLYRIGQSQWCSAGEAFVTFKSISHIGVIEILVDSLNVRNAPDFHAPILKTVSKNTELKVFKKENGMYNLGGNHWCSAGEKYVKFIRA</sequence>
<evidence type="ECO:0000256" key="2">
    <source>
        <dbReference type="ARBA" id="ARBA00011901"/>
    </source>
</evidence>
<dbReference type="Proteomes" id="UP000094784">
    <property type="component" value="Unassembled WGS sequence"/>
</dbReference>
<name>A0A1E4QYL8_9BACI</name>
<dbReference type="EC" id="3.5.1.28" evidence="2"/>
<dbReference type="InterPro" id="IPR002502">
    <property type="entry name" value="Amidase_domain"/>
</dbReference>
<dbReference type="PANTHER" id="PTHR30417:SF1">
    <property type="entry name" value="N-ACETYLMURAMOYL-L-ALANINE AMIDASE AMID"/>
    <property type="match status" value="1"/>
</dbReference>
<gene>
    <name evidence="8" type="ORF">BG258_23655</name>
</gene>